<dbReference type="EMBL" id="CACTIH010005757">
    <property type="protein sequence ID" value="CAA3001446.1"/>
    <property type="molecule type" value="Genomic_DNA"/>
</dbReference>
<accession>A0A8S0T8W2</accession>
<evidence type="ECO:0000313" key="1">
    <source>
        <dbReference type="EMBL" id="CAA3001446.1"/>
    </source>
</evidence>
<comment type="caution">
    <text evidence="1">The sequence shown here is derived from an EMBL/GenBank/DDBJ whole genome shotgun (WGS) entry which is preliminary data.</text>
</comment>
<protein>
    <submittedName>
        <fullName evidence="1">Uncharacterized protein</fullName>
    </submittedName>
</protein>
<sequence length="186" mass="21300">MESGRKVEHEGRYGGCQITESERKVEYDVGNTDCRILESGRMVERGRGKRQFSNCREWEKLESGRKLEHGEGKFSSVELWRLEERLSTEEELLSVRSVEYGGGNVGCRIVESGRKVEHRGGGNVCCRMVKSWRKVEHEGEKCGEKMSVVKLKIVGEMLSTKVKKMSVVELRRVREKLSTDEKMSVV</sequence>
<organism evidence="1 2">
    <name type="scientific">Olea europaea subsp. europaea</name>
    <dbReference type="NCBI Taxonomy" id="158383"/>
    <lineage>
        <taxon>Eukaryota</taxon>
        <taxon>Viridiplantae</taxon>
        <taxon>Streptophyta</taxon>
        <taxon>Embryophyta</taxon>
        <taxon>Tracheophyta</taxon>
        <taxon>Spermatophyta</taxon>
        <taxon>Magnoliopsida</taxon>
        <taxon>eudicotyledons</taxon>
        <taxon>Gunneridae</taxon>
        <taxon>Pentapetalae</taxon>
        <taxon>asterids</taxon>
        <taxon>lamiids</taxon>
        <taxon>Lamiales</taxon>
        <taxon>Oleaceae</taxon>
        <taxon>Oleeae</taxon>
        <taxon>Olea</taxon>
    </lineage>
</organism>
<proteinExistence type="predicted"/>
<reference evidence="1 2" key="1">
    <citation type="submission" date="2019-12" db="EMBL/GenBank/DDBJ databases">
        <authorList>
            <person name="Alioto T."/>
            <person name="Alioto T."/>
            <person name="Gomez Garrido J."/>
        </authorList>
    </citation>
    <scope>NUCLEOTIDE SEQUENCE [LARGE SCALE GENOMIC DNA]</scope>
</reference>
<name>A0A8S0T8W2_OLEEU</name>
<dbReference type="AlphaFoldDB" id="A0A8S0T8W2"/>
<keyword evidence="2" id="KW-1185">Reference proteome</keyword>
<gene>
    <name evidence="1" type="ORF">OLEA9_A020275</name>
</gene>
<dbReference type="Gramene" id="OE9A020275T1">
    <property type="protein sequence ID" value="OE9A020275C1"/>
    <property type="gene ID" value="OE9A020275"/>
</dbReference>
<evidence type="ECO:0000313" key="2">
    <source>
        <dbReference type="Proteomes" id="UP000594638"/>
    </source>
</evidence>
<dbReference type="Proteomes" id="UP000594638">
    <property type="component" value="Unassembled WGS sequence"/>
</dbReference>